<dbReference type="EMBL" id="AYYY01000043">
    <property type="protein sequence ID" value="KRM61047.1"/>
    <property type="molecule type" value="Genomic_DNA"/>
</dbReference>
<evidence type="ECO:0000259" key="2">
    <source>
        <dbReference type="Pfam" id="PF08346"/>
    </source>
</evidence>
<dbReference type="Pfam" id="PF08346">
    <property type="entry name" value="AntA"/>
    <property type="match status" value="1"/>
</dbReference>
<dbReference type="InterPro" id="IPR013557">
    <property type="entry name" value="AntA/B_antirep"/>
</dbReference>
<dbReference type="PATRIC" id="fig|1423813.3.peg.2306"/>
<evidence type="ECO:0000313" key="3">
    <source>
        <dbReference type="EMBL" id="KRM61047.1"/>
    </source>
</evidence>
<dbReference type="RefSeq" id="WP_057779482.1">
    <property type="nucleotide sequence ID" value="NZ_AYYY01000043.1"/>
</dbReference>
<keyword evidence="4" id="KW-1185">Reference proteome</keyword>
<evidence type="ECO:0000313" key="4">
    <source>
        <dbReference type="Proteomes" id="UP000051733"/>
    </source>
</evidence>
<dbReference type="GO" id="GO:0003677">
    <property type="term" value="F:DNA binding"/>
    <property type="evidence" value="ECO:0007669"/>
    <property type="project" value="InterPro"/>
</dbReference>
<dbReference type="AlphaFoldDB" id="A0A0R2A2C0"/>
<sequence length="242" mass="27956">MNELIQVTIQDGQQVVSARALYKGLEIKRRFSAWVADNFDEYEEGTDFTSVRTSTVVNNGARRGLQDYAMTVGMAKEVSMMSKTPLGKQYRQYFLALERRWNDPQEVVKRGYAILQDQNAQLTIENAKLKPKADYFDNQMHNPGLMTTTVIAKRYGKSPQWLNGWLKDHGVIYKQGKSWIVRQHFASEGYADYEQWSDKEAKHVHCLLKWTQKGQKFIYDTLKAEGIYPVTELMTLPAEAIQ</sequence>
<feature type="domain" description="Antirepressor protein C-terminal" evidence="1">
    <location>
        <begin position="125"/>
        <end position="223"/>
    </location>
</feature>
<organism evidence="3 4">
    <name type="scientific">Paucilactobacillus vaccinostercus DSM 20634</name>
    <dbReference type="NCBI Taxonomy" id="1423813"/>
    <lineage>
        <taxon>Bacteria</taxon>
        <taxon>Bacillati</taxon>
        <taxon>Bacillota</taxon>
        <taxon>Bacilli</taxon>
        <taxon>Lactobacillales</taxon>
        <taxon>Lactobacillaceae</taxon>
        <taxon>Paucilactobacillus</taxon>
    </lineage>
</organism>
<feature type="domain" description="AntA/AntB antirepressor" evidence="2">
    <location>
        <begin position="16"/>
        <end position="84"/>
    </location>
</feature>
<gene>
    <name evidence="3" type="ORF">FC26_GL002264</name>
</gene>
<dbReference type="Proteomes" id="UP000051733">
    <property type="component" value="Unassembled WGS sequence"/>
</dbReference>
<reference evidence="3 4" key="1">
    <citation type="journal article" date="2015" name="Genome Announc.">
        <title>Expanding the biotechnology potential of lactobacilli through comparative genomics of 213 strains and associated genera.</title>
        <authorList>
            <person name="Sun Z."/>
            <person name="Harris H.M."/>
            <person name="McCann A."/>
            <person name="Guo C."/>
            <person name="Argimon S."/>
            <person name="Zhang W."/>
            <person name="Yang X."/>
            <person name="Jeffery I.B."/>
            <person name="Cooney J.C."/>
            <person name="Kagawa T.F."/>
            <person name="Liu W."/>
            <person name="Song Y."/>
            <person name="Salvetti E."/>
            <person name="Wrobel A."/>
            <person name="Rasinkangas P."/>
            <person name="Parkhill J."/>
            <person name="Rea M.C."/>
            <person name="O'Sullivan O."/>
            <person name="Ritari J."/>
            <person name="Douillard F.P."/>
            <person name="Paul Ross R."/>
            <person name="Yang R."/>
            <person name="Briner A.E."/>
            <person name="Felis G.E."/>
            <person name="de Vos W.M."/>
            <person name="Barrangou R."/>
            <person name="Klaenhammer T.R."/>
            <person name="Caufield P.W."/>
            <person name="Cui Y."/>
            <person name="Zhang H."/>
            <person name="O'Toole P.W."/>
        </authorList>
    </citation>
    <scope>NUCLEOTIDE SEQUENCE [LARGE SCALE GENOMIC DNA]</scope>
    <source>
        <strain evidence="3 4">DSM 20634</strain>
    </source>
</reference>
<dbReference type="InterPro" id="IPR005039">
    <property type="entry name" value="Ant_C"/>
</dbReference>
<comment type="caution">
    <text evidence="3">The sequence shown here is derived from an EMBL/GenBank/DDBJ whole genome shotgun (WGS) entry which is preliminary data.</text>
</comment>
<dbReference type="OrthoDB" id="9812611at2"/>
<protein>
    <submittedName>
        <fullName evidence="3">Uncharacterized protein</fullName>
    </submittedName>
</protein>
<evidence type="ECO:0000259" key="1">
    <source>
        <dbReference type="Pfam" id="PF03374"/>
    </source>
</evidence>
<dbReference type="Pfam" id="PF03374">
    <property type="entry name" value="ANT"/>
    <property type="match status" value="1"/>
</dbReference>
<dbReference type="STRING" id="1423813.FC26_GL002264"/>
<name>A0A0R2A2C0_9LACO</name>
<proteinExistence type="predicted"/>
<accession>A0A0R2A2C0</accession>